<dbReference type="Proteomes" id="UP000283374">
    <property type="component" value="Unassembled WGS sequence"/>
</dbReference>
<feature type="compositionally biased region" description="Low complexity" evidence="1">
    <location>
        <begin position="336"/>
        <end position="377"/>
    </location>
</feature>
<feature type="transmembrane region" description="Helical" evidence="2">
    <location>
        <begin position="182"/>
        <end position="200"/>
    </location>
</feature>
<evidence type="ECO:0000256" key="1">
    <source>
        <dbReference type="SAM" id="MobiDB-lite"/>
    </source>
</evidence>
<organism evidence="3 4">
    <name type="scientific">Cellulomonas rhizosphaerae</name>
    <dbReference type="NCBI Taxonomy" id="2293719"/>
    <lineage>
        <taxon>Bacteria</taxon>
        <taxon>Bacillati</taxon>
        <taxon>Actinomycetota</taxon>
        <taxon>Actinomycetes</taxon>
        <taxon>Micrococcales</taxon>
        <taxon>Cellulomonadaceae</taxon>
        <taxon>Cellulomonas</taxon>
    </lineage>
</organism>
<feature type="compositionally biased region" description="Polar residues" evidence="1">
    <location>
        <begin position="258"/>
        <end position="276"/>
    </location>
</feature>
<comment type="caution">
    <text evidence="3">The sequence shown here is derived from an EMBL/GenBank/DDBJ whole genome shotgun (WGS) entry which is preliminary data.</text>
</comment>
<name>A0A413RNX8_9CELL</name>
<keyword evidence="4" id="KW-1185">Reference proteome</keyword>
<sequence>MSVLDAPTADVAAYAADVRRALTGLTTEQVDDLTDDLEQALADALADDHRSGAGVGLVGLFGTPQQYADDLRAAAGLDAAESRSTRRSFARYATQFRADLLAGLAPLFAQPWWPGFAAFAKTLEPLWWVLRGWIVYLIPAGLFGLGATPPRGILDWVLLIALVVVSVQWGRGLWRGHRVTHWLWRASSVLALVLVLPILASGVDTGSDDSSGGYYTPPPPSDGVYVNGELVTNLFVYGADGKPVAGAQVFDQQGRPVRTTSDDTGYWSDDTQGTSGQLVPATAADGTQLWNVYPLRTQQWNELNPDVLDPAADARWPFAQAGAVLTPGPASGDALSPAPSTPAEPEASAEPGASASPGASATPDASATPKPTPSATD</sequence>
<feature type="region of interest" description="Disordered" evidence="1">
    <location>
        <begin position="323"/>
        <end position="377"/>
    </location>
</feature>
<reference evidence="3 4" key="1">
    <citation type="submission" date="2018-08" db="EMBL/GenBank/DDBJ databases">
        <title>Cellulomonas rhizosphaerae sp. nov., a novel actinomycete isolated from soil.</title>
        <authorList>
            <person name="Tian Y."/>
        </authorList>
    </citation>
    <scope>NUCLEOTIDE SEQUENCE [LARGE SCALE GENOMIC DNA]</scope>
    <source>
        <strain evidence="3 4">NEAU-TCZ24</strain>
    </source>
</reference>
<evidence type="ECO:0000313" key="4">
    <source>
        <dbReference type="Proteomes" id="UP000283374"/>
    </source>
</evidence>
<protein>
    <submittedName>
        <fullName evidence="3">Uncharacterized protein</fullName>
    </submittedName>
</protein>
<feature type="transmembrane region" description="Helical" evidence="2">
    <location>
        <begin position="125"/>
        <end position="146"/>
    </location>
</feature>
<accession>A0A413RNX8</accession>
<keyword evidence="2" id="KW-1133">Transmembrane helix</keyword>
<dbReference type="AlphaFoldDB" id="A0A413RNX8"/>
<feature type="region of interest" description="Disordered" evidence="1">
    <location>
        <begin position="255"/>
        <end position="276"/>
    </location>
</feature>
<evidence type="ECO:0000256" key="2">
    <source>
        <dbReference type="SAM" id="Phobius"/>
    </source>
</evidence>
<dbReference type="RefSeq" id="WP_118766377.1">
    <property type="nucleotide sequence ID" value="NZ_QWKP01000148.1"/>
</dbReference>
<keyword evidence="2" id="KW-0472">Membrane</keyword>
<feature type="transmembrane region" description="Helical" evidence="2">
    <location>
        <begin position="153"/>
        <end position="170"/>
    </location>
</feature>
<evidence type="ECO:0000313" key="3">
    <source>
        <dbReference type="EMBL" id="RHA43667.1"/>
    </source>
</evidence>
<proteinExistence type="predicted"/>
<dbReference type="OrthoDB" id="5185521at2"/>
<gene>
    <name evidence="3" type="ORF">D1825_05120</name>
</gene>
<keyword evidence="2" id="KW-0812">Transmembrane</keyword>
<dbReference type="EMBL" id="QWKP01000148">
    <property type="protein sequence ID" value="RHA43667.1"/>
    <property type="molecule type" value="Genomic_DNA"/>
</dbReference>